<reference evidence="1" key="1">
    <citation type="submission" date="2022-10" db="EMBL/GenBank/DDBJ databases">
        <title>Genome Sequence of Xylaria curta.</title>
        <authorList>
            <person name="Buettner E."/>
        </authorList>
    </citation>
    <scope>NUCLEOTIDE SEQUENCE</scope>
    <source>
        <strain evidence="1">Babe10</strain>
    </source>
</reference>
<gene>
    <name evidence="1" type="ORF">NUW58_g10694</name>
</gene>
<name>A0ACC1MI56_9PEZI</name>
<proteinExistence type="predicted"/>
<accession>A0ACC1MI56</accession>
<dbReference type="Proteomes" id="UP001143856">
    <property type="component" value="Unassembled WGS sequence"/>
</dbReference>
<dbReference type="EMBL" id="JAPDGR010005172">
    <property type="protein sequence ID" value="KAJ2966301.1"/>
    <property type="molecule type" value="Genomic_DNA"/>
</dbReference>
<organism evidence="1 2">
    <name type="scientific">Xylaria curta</name>
    <dbReference type="NCBI Taxonomy" id="42375"/>
    <lineage>
        <taxon>Eukaryota</taxon>
        <taxon>Fungi</taxon>
        <taxon>Dikarya</taxon>
        <taxon>Ascomycota</taxon>
        <taxon>Pezizomycotina</taxon>
        <taxon>Sordariomycetes</taxon>
        <taxon>Xylariomycetidae</taxon>
        <taxon>Xylariales</taxon>
        <taxon>Xylariaceae</taxon>
        <taxon>Xylaria</taxon>
    </lineage>
</organism>
<protein>
    <submittedName>
        <fullName evidence="1">Uncharacterized protein</fullName>
    </submittedName>
</protein>
<evidence type="ECO:0000313" key="2">
    <source>
        <dbReference type="Proteomes" id="UP001143856"/>
    </source>
</evidence>
<evidence type="ECO:0000313" key="1">
    <source>
        <dbReference type="EMBL" id="KAJ2966301.1"/>
    </source>
</evidence>
<keyword evidence="2" id="KW-1185">Reference proteome</keyword>
<sequence>MSGEFWSSLCNEVGGLRHALEQSTDSDDEDDNEGTTPESVGGGSAATPTAPGMLLGSQRGSGSQAIEHPSPEHIRYLASVFFMNVDMHLKILHRPTILEALSNLANNPDTAPDLSPELTALFFAIYYAAITSLAPEACARNLGRSRSDLAAVFQAGIEQALVRADYLNNTRLEPLQALTLYTSEAAGQPRTAPRGSAREARALRISSSLGPGAGVRRVVERVLVLPAVRRPDACDAQLHIARRWRPSMGRGVAAHELRCLARAFERECDQHRLGGGQRGEL</sequence>
<comment type="caution">
    <text evidence="1">The sequence shown here is derived from an EMBL/GenBank/DDBJ whole genome shotgun (WGS) entry which is preliminary data.</text>
</comment>